<protein>
    <submittedName>
        <fullName evidence="6">LysR family transcriptional regulator</fullName>
    </submittedName>
</protein>
<dbReference type="PANTHER" id="PTHR30537:SF21">
    <property type="entry name" value="HTH-TYPE TRANSCRIPTIONAL REGULATOR SINR-RELATED"/>
    <property type="match status" value="1"/>
</dbReference>
<keyword evidence="3" id="KW-0238">DNA-binding</keyword>
<evidence type="ECO:0000256" key="2">
    <source>
        <dbReference type="ARBA" id="ARBA00023015"/>
    </source>
</evidence>
<gene>
    <name evidence="6" type="ORF">V8N49_23185</name>
</gene>
<reference evidence="6 7" key="1">
    <citation type="submission" date="2024-02" db="EMBL/GenBank/DDBJ databases">
        <title>First report Erwinia aphidicola in onion in Chile.</title>
        <authorList>
            <person name="Valenzuela M."/>
            <person name="Pena M."/>
            <person name="Dutta B."/>
        </authorList>
    </citation>
    <scope>NUCLEOTIDE SEQUENCE [LARGE SCALE GENOMIC DNA]</scope>
    <source>
        <strain evidence="6 7">QCJ3A</strain>
    </source>
</reference>
<keyword evidence="4" id="KW-0804">Transcription</keyword>
<dbReference type="PANTHER" id="PTHR30537">
    <property type="entry name" value="HTH-TYPE TRANSCRIPTIONAL REGULATOR"/>
    <property type="match status" value="1"/>
</dbReference>
<dbReference type="InterPro" id="IPR000847">
    <property type="entry name" value="LysR_HTH_N"/>
</dbReference>
<comment type="similarity">
    <text evidence="1">Belongs to the LysR transcriptional regulatory family.</text>
</comment>
<feature type="domain" description="HTH lysR-type" evidence="5">
    <location>
        <begin position="1"/>
        <end position="64"/>
    </location>
</feature>
<evidence type="ECO:0000256" key="3">
    <source>
        <dbReference type="ARBA" id="ARBA00023125"/>
    </source>
</evidence>
<dbReference type="Pfam" id="PF03466">
    <property type="entry name" value="LysR_substrate"/>
    <property type="match status" value="1"/>
</dbReference>
<evidence type="ECO:0000313" key="6">
    <source>
        <dbReference type="EMBL" id="MEI2684526.1"/>
    </source>
</evidence>
<keyword evidence="7" id="KW-1185">Reference proteome</keyword>
<dbReference type="InterPro" id="IPR036390">
    <property type="entry name" value="WH_DNA-bd_sf"/>
</dbReference>
<proteinExistence type="inferred from homology"/>
<dbReference type="Gene3D" id="1.10.10.10">
    <property type="entry name" value="Winged helix-like DNA-binding domain superfamily/Winged helix DNA-binding domain"/>
    <property type="match status" value="1"/>
</dbReference>
<dbReference type="SUPFAM" id="SSF46785">
    <property type="entry name" value="Winged helix' DNA-binding domain"/>
    <property type="match status" value="1"/>
</dbReference>
<dbReference type="Proteomes" id="UP001306592">
    <property type="component" value="Unassembled WGS sequence"/>
</dbReference>
<name>A0ABU8DLZ3_ERWAP</name>
<evidence type="ECO:0000313" key="7">
    <source>
        <dbReference type="Proteomes" id="UP001306592"/>
    </source>
</evidence>
<evidence type="ECO:0000256" key="1">
    <source>
        <dbReference type="ARBA" id="ARBA00009437"/>
    </source>
</evidence>
<keyword evidence="2" id="KW-0805">Transcription regulation</keyword>
<evidence type="ECO:0000259" key="5">
    <source>
        <dbReference type="PROSITE" id="PS50931"/>
    </source>
</evidence>
<dbReference type="RefSeq" id="WP_336204250.1">
    <property type="nucleotide sequence ID" value="NZ_JBANEI010000032.1"/>
</dbReference>
<dbReference type="InterPro" id="IPR036388">
    <property type="entry name" value="WH-like_DNA-bd_sf"/>
</dbReference>
<dbReference type="EMBL" id="JBANEI010000032">
    <property type="protein sequence ID" value="MEI2684526.1"/>
    <property type="molecule type" value="Genomic_DNA"/>
</dbReference>
<accession>A0ABU8DLZ3</accession>
<comment type="caution">
    <text evidence="6">The sequence shown here is derived from an EMBL/GenBank/DDBJ whole genome shotgun (WGS) entry which is preliminary data.</text>
</comment>
<dbReference type="InterPro" id="IPR058163">
    <property type="entry name" value="LysR-type_TF_proteobact-type"/>
</dbReference>
<dbReference type="CDD" id="cd08422">
    <property type="entry name" value="PBP2_CrgA_like"/>
    <property type="match status" value="1"/>
</dbReference>
<organism evidence="6 7">
    <name type="scientific">Erwinia aphidicola</name>
    <dbReference type="NCBI Taxonomy" id="68334"/>
    <lineage>
        <taxon>Bacteria</taxon>
        <taxon>Pseudomonadati</taxon>
        <taxon>Pseudomonadota</taxon>
        <taxon>Gammaproteobacteria</taxon>
        <taxon>Enterobacterales</taxon>
        <taxon>Erwiniaceae</taxon>
        <taxon>Erwinia</taxon>
    </lineage>
</organism>
<evidence type="ECO:0000256" key="4">
    <source>
        <dbReference type="ARBA" id="ARBA00023163"/>
    </source>
</evidence>
<dbReference type="PROSITE" id="PS50931">
    <property type="entry name" value="HTH_LYSR"/>
    <property type="match status" value="1"/>
</dbReference>
<sequence length="315" mass="35638">MDRDNNRGMRDWLIFIRTAEAGSVTGAARQLDVTPAAVSKAVNRFEQYLSTTLFTRTPQGMRLTEAGQTTLTRAREIADSFHALLEEIRGDDAMVKGSVRLAASAVVCEHLACYWSYDYTCQHPDVRVFLDARERDDLRRDSPELDDLVLRSGRIESEDLVHRSLSPVRLMLCASPSYLRQHDPLTHPRDLAGHRLFGMHQHGLAGPLMLSRGDESFLLEVPPGGGVSSNNLMAMLGLVLQGRGISLAMPCWLASGYVARGELVPVLPEWKIPDLPVWLIWRQRPRQTKLFMHFRDYIEQCWEMRPRSESVTNKG</sequence>
<dbReference type="SUPFAM" id="SSF53850">
    <property type="entry name" value="Periplasmic binding protein-like II"/>
    <property type="match status" value="1"/>
</dbReference>
<dbReference type="Pfam" id="PF00126">
    <property type="entry name" value="HTH_1"/>
    <property type="match status" value="1"/>
</dbReference>
<dbReference type="Gene3D" id="3.40.190.290">
    <property type="match status" value="1"/>
</dbReference>
<dbReference type="InterPro" id="IPR005119">
    <property type="entry name" value="LysR_subst-bd"/>
</dbReference>